<dbReference type="PATRIC" id="fig|81857.3.peg.1136"/>
<dbReference type="RefSeq" id="WP_057768930.1">
    <property type="nucleotide sequence ID" value="NZ_JQAT01000002.1"/>
</dbReference>
<evidence type="ECO:0000256" key="2">
    <source>
        <dbReference type="ARBA" id="ARBA00012224"/>
    </source>
</evidence>
<evidence type="ECO:0000313" key="8">
    <source>
        <dbReference type="EMBL" id="KRN32670.1"/>
    </source>
</evidence>
<organism evidence="7 10">
    <name type="scientific">Lactobacillus selangorensis</name>
    <dbReference type="NCBI Taxonomy" id="81857"/>
    <lineage>
        <taxon>Bacteria</taxon>
        <taxon>Bacillati</taxon>
        <taxon>Bacillota</taxon>
        <taxon>Bacilli</taxon>
        <taxon>Lactobacillales</taxon>
        <taxon>Lactobacillaceae</taxon>
        <taxon>Lactobacillus</taxon>
    </lineage>
</organism>
<dbReference type="InterPro" id="IPR004839">
    <property type="entry name" value="Aminotransferase_I/II_large"/>
</dbReference>
<dbReference type="Pfam" id="PF00155">
    <property type="entry name" value="Aminotran_1_2"/>
    <property type="match status" value="1"/>
</dbReference>
<dbReference type="GO" id="GO:0047804">
    <property type="term" value="F:cysteine-S-conjugate beta-lyase activity"/>
    <property type="evidence" value="ECO:0007669"/>
    <property type="project" value="UniProtKB-EC"/>
</dbReference>
<evidence type="ECO:0000313" key="9">
    <source>
        <dbReference type="Proteomes" id="UP000051645"/>
    </source>
</evidence>
<dbReference type="InterPro" id="IPR015422">
    <property type="entry name" value="PyrdxlP-dep_Trfase_small"/>
</dbReference>
<accession>A0A0R2FJZ2</accession>
<evidence type="ECO:0000256" key="4">
    <source>
        <dbReference type="ARBA" id="ARBA00023239"/>
    </source>
</evidence>
<comment type="similarity">
    <text evidence="5">Belongs to the class-II pyridoxal-phosphate-dependent aminotransferase family. MalY/PatB cystathionine beta-lyase subfamily.</text>
</comment>
<reference evidence="9 10" key="1">
    <citation type="journal article" date="2015" name="Genome Announc.">
        <title>Expanding the biotechnology potential of lactobacilli through comparative genomics of 213 strains and associated genera.</title>
        <authorList>
            <person name="Sun Z."/>
            <person name="Harris H.M."/>
            <person name="McCann A."/>
            <person name="Guo C."/>
            <person name="Argimon S."/>
            <person name="Zhang W."/>
            <person name="Yang X."/>
            <person name="Jeffery I.B."/>
            <person name="Cooney J.C."/>
            <person name="Kagawa T.F."/>
            <person name="Liu W."/>
            <person name="Song Y."/>
            <person name="Salvetti E."/>
            <person name="Wrobel A."/>
            <person name="Rasinkangas P."/>
            <person name="Parkhill J."/>
            <person name="Rea M.C."/>
            <person name="O'Sullivan O."/>
            <person name="Ritari J."/>
            <person name="Douillard F.P."/>
            <person name="Paul Ross R."/>
            <person name="Yang R."/>
            <person name="Briner A.E."/>
            <person name="Felis G.E."/>
            <person name="de Vos W.M."/>
            <person name="Barrangou R."/>
            <person name="Klaenhammer T.R."/>
            <person name="Caufield P.W."/>
            <person name="Cui Y."/>
            <person name="Zhang H."/>
            <person name="O'Toole P.W."/>
        </authorList>
    </citation>
    <scope>NUCLEOTIDE SEQUENCE [LARGE SCALE GENOMIC DNA]</scope>
    <source>
        <strain evidence="7 10">ATCC BAA-66</strain>
        <strain evidence="8 9">DSM 13344</strain>
    </source>
</reference>
<dbReference type="Proteomes" id="UP000051645">
    <property type="component" value="Unassembled WGS sequence"/>
</dbReference>
<protein>
    <recommendedName>
        <fullName evidence="2">cysteine-S-conjugate beta-lyase</fullName>
        <ecNumber evidence="2">4.4.1.13</ecNumber>
    </recommendedName>
</protein>
<dbReference type="PANTHER" id="PTHR43525">
    <property type="entry name" value="PROTEIN MALY"/>
    <property type="match status" value="1"/>
</dbReference>
<evidence type="ECO:0000256" key="5">
    <source>
        <dbReference type="ARBA" id="ARBA00037974"/>
    </source>
</evidence>
<dbReference type="EC" id="4.4.1.13" evidence="2"/>
<dbReference type="OrthoDB" id="9802872at2"/>
<dbReference type="InterPro" id="IPR015421">
    <property type="entry name" value="PyrdxlP-dep_Trfase_major"/>
</dbReference>
<sequence length="399" mass="45569">MVQYDFDHLADRKIDNARKWDYGIVKGKFPNVRADFIPLWIADMDFKAAPEIRAALSTMAVNGAYGYTYPTERWYQSVIQWQAEQHHNHVEKEWLTLGYGTVPNMHVLIQAMLKPGDSILLNTPVYGPFDYAAEHNGIDVVEVPLLKKGPRYYLDWDGLELAMKEQHPKILFFCSPHNPSGRVWTKAELEHVAALCLQYHVLMVSDEVHSEHIMTGEFTSALQLPEKYLQNLVMFTSPNKAFNLGGLKLSYSIIPNAEIRALFRQQYERNSVTSPNVPGQIAMTVAYEKCGEWLRQCEAYIRENLRITQTYIEKDFPGWELMDMDSSYLPWVDVSASGIDMHEIAQVMAEDAGVVVGIGDDYVANADHFLRLNLGTSHAVIDDAMQRMATTWQKMNVNK</sequence>
<dbReference type="AlphaFoldDB" id="A0A0R2FJZ2"/>
<dbReference type="EMBL" id="JQAT01000002">
    <property type="protein sequence ID" value="KRN28920.1"/>
    <property type="molecule type" value="Genomic_DNA"/>
</dbReference>
<gene>
    <name evidence="7" type="ORF">IV38_GL001130</name>
    <name evidence="8" type="ORF">IV40_GL000723</name>
</gene>
<evidence type="ECO:0000313" key="7">
    <source>
        <dbReference type="EMBL" id="KRN28920.1"/>
    </source>
</evidence>
<dbReference type="Gene3D" id="3.40.640.10">
    <property type="entry name" value="Type I PLP-dependent aspartate aminotransferase-like (Major domain)"/>
    <property type="match status" value="1"/>
</dbReference>
<evidence type="ECO:0000256" key="3">
    <source>
        <dbReference type="ARBA" id="ARBA00022898"/>
    </source>
</evidence>
<dbReference type="PANTHER" id="PTHR43525:SF1">
    <property type="entry name" value="PROTEIN MALY"/>
    <property type="match status" value="1"/>
</dbReference>
<comment type="cofactor">
    <cofactor evidence="1">
        <name>pyridoxal 5'-phosphate</name>
        <dbReference type="ChEBI" id="CHEBI:597326"/>
    </cofactor>
</comment>
<evidence type="ECO:0000256" key="1">
    <source>
        <dbReference type="ARBA" id="ARBA00001933"/>
    </source>
</evidence>
<dbReference type="Proteomes" id="UP000051751">
    <property type="component" value="Unassembled WGS sequence"/>
</dbReference>
<keyword evidence="4" id="KW-0456">Lyase</keyword>
<comment type="caution">
    <text evidence="7">The sequence shown here is derived from an EMBL/GenBank/DDBJ whole genome shotgun (WGS) entry which is preliminary data.</text>
</comment>
<dbReference type="CDD" id="cd00609">
    <property type="entry name" value="AAT_like"/>
    <property type="match status" value="1"/>
</dbReference>
<dbReference type="InterPro" id="IPR015424">
    <property type="entry name" value="PyrdxlP-dep_Trfase"/>
</dbReference>
<dbReference type="SUPFAM" id="SSF53383">
    <property type="entry name" value="PLP-dependent transferases"/>
    <property type="match status" value="1"/>
</dbReference>
<dbReference type="Gene3D" id="3.90.1150.10">
    <property type="entry name" value="Aspartate Aminotransferase, domain 1"/>
    <property type="match status" value="1"/>
</dbReference>
<keyword evidence="9" id="KW-1185">Reference proteome</keyword>
<dbReference type="EMBL" id="JQAZ01000002">
    <property type="protein sequence ID" value="KRN32670.1"/>
    <property type="molecule type" value="Genomic_DNA"/>
</dbReference>
<keyword evidence="3" id="KW-0663">Pyridoxal phosphate</keyword>
<name>A0A0R2FJZ2_9LACO</name>
<feature type="domain" description="Aminotransferase class I/classII large" evidence="6">
    <location>
        <begin position="82"/>
        <end position="387"/>
    </location>
</feature>
<dbReference type="STRING" id="81857.IV38_GL001130"/>
<dbReference type="GO" id="GO:0030170">
    <property type="term" value="F:pyridoxal phosphate binding"/>
    <property type="evidence" value="ECO:0007669"/>
    <property type="project" value="InterPro"/>
</dbReference>
<dbReference type="InterPro" id="IPR051798">
    <property type="entry name" value="Class-II_PLP-Dep_Aminotrans"/>
</dbReference>
<proteinExistence type="inferred from homology"/>
<evidence type="ECO:0000259" key="6">
    <source>
        <dbReference type="Pfam" id="PF00155"/>
    </source>
</evidence>
<evidence type="ECO:0000313" key="10">
    <source>
        <dbReference type="Proteomes" id="UP000051751"/>
    </source>
</evidence>